<evidence type="ECO:0000313" key="4">
    <source>
        <dbReference type="Proteomes" id="UP000093104"/>
    </source>
</evidence>
<proteinExistence type="predicted"/>
<dbReference type="EMBL" id="LGSI01000068">
    <property type="protein sequence ID" value="OCR22520.1"/>
    <property type="molecule type" value="Genomic_DNA"/>
</dbReference>
<name>A0A1C7Z026_PSESX</name>
<accession>A0A1C7Z026</accession>
<dbReference type="SUPFAM" id="SSF159713">
    <property type="entry name" value="Dhaf3308-like"/>
    <property type="match status" value="1"/>
</dbReference>
<dbReference type="Gene3D" id="3.40.50.11590">
    <property type="match status" value="1"/>
</dbReference>
<dbReference type="PATRIC" id="fig|317.243.peg.482"/>
<dbReference type="RefSeq" id="WP_065835932.1">
    <property type="nucleotide sequence ID" value="NZ_LGSI01000068.1"/>
</dbReference>
<evidence type="ECO:0000259" key="2">
    <source>
        <dbReference type="Pfam" id="PF13938"/>
    </source>
</evidence>
<protein>
    <recommendedName>
        <fullName evidence="5">Heavy-metal chelation domain-containing protein</fullName>
    </recommendedName>
</protein>
<dbReference type="OrthoDB" id="9806942at2"/>
<dbReference type="InterPro" id="IPR007161">
    <property type="entry name" value="DUF364"/>
</dbReference>
<dbReference type="Proteomes" id="UP000093104">
    <property type="component" value="Unassembled WGS sequence"/>
</dbReference>
<reference evidence="3 4" key="1">
    <citation type="submission" date="2015-07" db="EMBL/GenBank/DDBJ databases">
        <title>Draft genome sequence of a diazotrophic, plant growth-promoting rhizobacterium of the Pseudomonas syringae complex.</title>
        <authorList>
            <person name="Patten C.L."/>
            <person name="Jeong H."/>
        </authorList>
    </citation>
    <scope>NUCLEOTIDE SEQUENCE [LARGE SCALE GENOMIC DNA]</scope>
    <source>
        <strain evidence="3 4">GR12-2</strain>
    </source>
</reference>
<feature type="domain" description="Putative heavy-metal chelation" evidence="1">
    <location>
        <begin position="116"/>
        <end position="245"/>
    </location>
</feature>
<dbReference type="InterPro" id="IPR025251">
    <property type="entry name" value="DUF4213"/>
</dbReference>
<evidence type="ECO:0000259" key="1">
    <source>
        <dbReference type="Pfam" id="PF04016"/>
    </source>
</evidence>
<dbReference type="Pfam" id="PF04016">
    <property type="entry name" value="DUF364"/>
    <property type="match status" value="1"/>
</dbReference>
<dbReference type="Pfam" id="PF13938">
    <property type="entry name" value="DUF4213"/>
    <property type="match status" value="1"/>
</dbReference>
<evidence type="ECO:0008006" key="5">
    <source>
        <dbReference type="Google" id="ProtNLM"/>
    </source>
</evidence>
<feature type="domain" description="DUF4213" evidence="2">
    <location>
        <begin position="14"/>
        <end position="85"/>
    </location>
</feature>
<dbReference type="Gene3D" id="3.30.390.100">
    <property type="match status" value="1"/>
</dbReference>
<dbReference type="AlphaFoldDB" id="A0A1C7Z026"/>
<evidence type="ECO:0000313" key="3">
    <source>
        <dbReference type="EMBL" id="OCR22520.1"/>
    </source>
</evidence>
<organism evidence="3 4">
    <name type="scientific">Pseudomonas syringae</name>
    <dbReference type="NCBI Taxonomy" id="317"/>
    <lineage>
        <taxon>Bacteria</taxon>
        <taxon>Pseudomonadati</taxon>
        <taxon>Pseudomonadota</taxon>
        <taxon>Gammaproteobacteria</taxon>
        <taxon>Pseudomonadales</taxon>
        <taxon>Pseudomonadaceae</taxon>
        <taxon>Pseudomonas</taxon>
    </lineage>
</organism>
<comment type="caution">
    <text evidence="3">The sequence shown here is derived from an EMBL/GenBank/DDBJ whole genome shotgun (WGS) entry which is preliminary data.</text>
</comment>
<gene>
    <name evidence="3" type="ORF">AFK24_25885</name>
</gene>
<sequence>MNALYDWLLGSSTHVTPVQRVCLGLNWTLAEVADHQGFAFSPRQVPRTLSWAGTLRGQPSDQLRRWLLSWNDAEAAIGLAVLNASINTADGCAGQATPLRSDTVPGHLWVFSHFGPRLQGQRVVVIGHYPGLEQLWRDVAYDCLERQVQEGDLPDSAAEYLLPQADWVFVSASSIANKTLPRLLELSRHAQVVLMGPSLPWLREWSRFGVNYLAGVRVLDGAAAQQVVMEGGGTRLFAGPVEYALLEL</sequence>